<dbReference type="Proteomes" id="UP000515153">
    <property type="component" value="Unplaced"/>
</dbReference>
<dbReference type="InterPro" id="IPR029063">
    <property type="entry name" value="SAM-dependent_MTases_sf"/>
</dbReference>
<dbReference type="SUPFAM" id="SSF53335">
    <property type="entry name" value="S-adenosyl-L-methionine-dependent methyltransferases"/>
    <property type="match status" value="1"/>
</dbReference>
<evidence type="ECO:0000256" key="1">
    <source>
        <dbReference type="ARBA" id="ARBA00022603"/>
    </source>
</evidence>
<dbReference type="InterPro" id="IPR036388">
    <property type="entry name" value="WH-like_DNA-bd_sf"/>
</dbReference>
<organism evidence="7 8">
    <name type="scientific">Pyricularia grisea</name>
    <name type="common">Crabgrass-specific blast fungus</name>
    <name type="synonym">Magnaporthe grisea</name>
    <dbReference type="NCBI Taxonomy" id="148305"/>
    <lineage>
        <taxon>Eukaryota</taxon>
        <taxon>Fungi</taxon>
        <taxon>Dikarya</taxon>
        <taxon>Ascomycota</taxon>
        <taxon>Pezizomycotina</taxon>
        <taxon>Sordariomycetes</taxon>
        <taxon>Sordariomycetidae</taxon>
        <taxon>Magnaporthales</taxon>
        <taxon>Pyriculariaceae</taxon>
        <taxon>Pyricularia</taxon>
    </lineage>
</organism>
<dbReference type="PANTHER" id="PTHR43712">
    <property type="entry name" value="PUTATIVE (AFU_ORTHOLOGUE AFUA_4G14580)-RELATED"/>
    <property type="match status" value="1"/>
</dbReference>
<dbReference type="Gene3D" id="1.10.10.10">
    <property type="entry name" value="Winged helix-like DNA-binding domain superfamily/Winged helix DNA-binding domain"/>
    <property type="match status" value="1"/>
</dbReference>
<dbReference type="PIRSF" id="PIRSF005739">
    <property type="entry name" value="O-mtase"/>
    <property type="match status" value="1"/>
</dbReference>
<dbReference type="PROSITE" id="PS51683">
    <property type="entry name" value="SAM_OMT_II"/>
    <property type="match status" value="1"/>
</dbReference>
<dbReference type="GeneID" id="41957274"/>
<evidence type="ECO:0000256" key="4">
    <source>
        <dbReference type="PIRSR" id="PIRSR005739-1"/>
    </source>
</evidence>
<feature type="domain" description="O-methyltransferase C-terminal" evidence="6">
    <location>
        <begin position="250"/>
        <end position="393"/>
    </location>
</feature>
<keyword evidence="2" id="KW-0808">Transferase</keyword>
<proteinExistence type="predicted"/>
<keyword evidence="5" id="KW-0175">Coiled coil</keyword>
<dbReference type="AlphaFoldDB" id="A0A6P8BJE6"/>
<dbReference type="PANTHER" id="PTHR43712:SF16">
    <property type="entry name" value="O-METHYLTRANSFERASE ELCB"/>
    <property type="match status" value="1"/>
</dbReference>
<evidence type="ECO:0000256" key="3">
    <source>
        <dbReference type="ARBA" id="ARBA00022691"/>
    </source>
</evidence>
<reference evidence="8" key="2">
    <citation type="submission" date="2019-10" db="EMBL/GenBank/DDBJ databases">
        <authorList>
            <consortium name="NCBI Genome Project"/>
        </authorList>
    </citation>
    <scope>NUCLEOTIDE SEQUENCE</scope>
    <source>
        <strain evidence="8">NI907</strain>
    </source>
</reference>
<evidence type="ECO:0000313" key="7">
    <source>
        <dbReference type="Proteomes" id="UP000515153"/>
    </source>
</evidence>
<feature type="coiled-coil region" evidence="5">
    <location>
        <begin position="4"/>
        <end position="31"/>
    </location>
</feature>
<dbReference type="InterPro" id="IPR036390">
    <property type="entry name" value="WH_DNA-bd_sf"/>
</dbReference>
<dbReference type="GO" id="GO:0032259">
    <property type="term" value="P:methylation"/>
    <property type="evidence" value="ECO:0007669"/>
    <property type="project" value="UniProtKB-KW"/>
</dbReference>
<dbReference type="Pfam" id="PF00891">
    <property type="entry name" value="Methyltransf_2"/>
    <property type="match status" value="1"/>
</dbReference>
<dbReference type="OrthoDB" id="1535081at2759"/>
<accession>A0A6P8BJE6</accession>
<dbReference type="GO" id="GO:0008171">
    <property type="term" value="F:O-methyltransferase activity"/>
    <property type="evidence" value="ECO:0007669"/>
    <property type="project" value="InterPro"/>
</dbReference>
<name>A0A6P8BJE6_PYRGI</name>
<dbReference type="Gene3D" id="3.40.50.150">
    <property type="entry name" value="Vaccinia Virus protein VP39"/>
    <property type="match status" value="1"/>
</dbReference>
<reference evidence="8" key="3">
    <citation type="submission" date="2025-08" db="UniProtKB">
        <authorList>
            <consortium name="RefSeq"/>
        </authorList>
    </citation>
    <scope>IDENTIFICATION</scope>
    <source>
        <strain evidence="8">NI907</strain>
    </source>
</reference>
<dbReference type="RefSeq" id="XP_030987443.1">
    <property type="nucleotide sequence ID" value="XM_031122362.1"/>
</dbReference>
<keyword evidence="7" id="KW-1185">Reference proteome</keyword>
<keyword evidence="1" id="KW-0489">Methyltransferase</keyword>
<dbReference type="KEGG" id="pgri:PgNI_02295"/>
<protein>
    <recommendedName>
        <fullName evidence="6">O-methyltransferase C-terminal domain-containing protein</fullName>
    </recommendedName>
</protein>
<reference evidence="8" key="1">
    <citation type="journal article" date="2019" name="Mol. Biol. Evol.">
        <title>Blast fungal genomes show frequent chromosomal changes, gene gains and losses, and effector gene turnover.</title>
        <authorList>
            <person name="Gomez Luciano L.B."/>
            <person name="Jason Tsai I."/>
            <person name="Chuma I."/>
            <person name="Tosa Y."/>
            <person name="Chen Y.H."/>
            <person name="Li J.Y."/>
            <person name="Li M.Y."/>
            <person name="Jade Lu M.Y."/>
            <person name="Nakayashiki H."/>
            <person name="Li W.H."/>
        </authorList>
    </citation>
    <scope>NUCLEOTIDE SEQUENCE</scope>
    <source>
        <strain evidence="8">NI907</strain>
    </source>
</reference>
<evidence type="ECO:0000256" key="5">
    <source>
        <dbReference type="SAM" id="Coils"/>
    </source>
</evidence>
<dbReference type="InterPro" id="IPR016461">
    <property type="entry name" value="COMT-like"/>
</dbReference>
<evidence type="ECO:0000259" key="6">
    <source>
        <dbReference type="Pfam" id="PF00891"/>
    </source>
</evidence>
<dbReference type="InterPro" id="IPR001077">
    <property type="entry name" value="COMT_C"/>
</dbReference>
<evidence type="ECO:0000313" key="8">
    <source>
        <dbReference type="RefSeq" id="XP_030987443.1"/>
    </source>
</evidence>
<feature type="active site" description="Proton acceptor" evidence="4">
    <location>
        <position position="325"/>
    </location>
</feature>
<keyword evidence="3" id="KW-0949">S-adenosyl-L-methionine</keyword>
<sequence length="414" mass="45636">MAALESLSQSADALDDLAAKLRGQARELRAAVKTGDQAAVRRRRYEALDAAQEIVSLLKDPSEQWADTLQSASLAAVVRQFQEWKVFDAIPTAPGASISYEELAGKTGVQMQLLRRMAWMTVSVGLLRQESGDRISHTPRSLNYLEGTHGADFHKTLYSLAIKAFASLSEYFAKYGPHEPQEQNHIPATFAVGSPELTFWGHLERHPDMIAAFMHSIAPAAARMPITGIYDFGWVAEEAKRDTGGDRVLINDVGGGTGHCIVAIQAENPAIPKERFMLQDQYHIIDQLKRDTPESVRGFKLAGLDFNKESPVEGALIYYLRRILHDYSDKLAVNILRNTVAVMAPDSRILIAEDLSTNPPHPITAMMDMLMLTCGGKERTMEDFEAVIKEAGLRVSSVSRSAESPMAVIECVKA</sequence>
<evidence type="ECO:0000256" key="2">
    <source>
        <dbReference type="ARBA" id="ARBA00022679"/>
    </source>
</evidence>
<gene>
    <name evidence="8" type="ORF">PgNI_02295</name>
</gene>
<dbReference type="SUPFAM" id="SSF46785">
    <property type="entry name" value="Winged helix' DNA-binding domain"/>
    <property type="match status" value="1"/>
</dbReference>